<sequence length="420" mass="45526">MMRRAAMMIDYLHSRVAAARRVMSSTAGLIGSDYTSEEQAWEMLEGLFSPFAHALTATAIAITAWYNWHSHNSLASFAAVAVVGPTLSLRLLLAQRFRTRGPDARVSKWVRLFAIMSFVAAIGWGSSLSILIFTTEGLPLFAVFALICAPVQGASARAYAMPSVVILHISIVLGLVGIAATVFGIAIAIPFCLLYLWYQIGFVMELVALRRKMLKADHDRRQLLTQVTRYNADLASLNTQLSAFALTDGLTGVGNRRDFDDKLQRFLTGQTNATTPLALLLIDVDRFKRLNDTYGHLVGDQCLKLLATAIRCVVSRSGDVVARYGGEEFAAILPATDAATALAIAERIRRAIETMDLAGLPKLDERPTVSIGVGIAASGTTMLPHALIEIADAALYAAKQSGRNCVRHGAATRQPLRHIA</sequence>
<dbReference type="PROSITE" id="PS50887">
    <property type="entry name" value="GGDEF"/>
    <property type="match status" value="1"/>
</dbReference>
<dbReference type="InterPro" id="IPR043128">
    <property type="entry name" value="Rev_trsase/Diguanyl_cyclase"/>
</dbReference>
<evidence type="ECO:0000256" key="1">
    <source>
        <dbReference type="ARBA" id="ARBA00012528"/>
    </source>
</evidence>
<dbReference type="EC" id="2.7.7.65" evidence="1"/>
<dbReference type="Proteomes" id="UP000008809">
    <property type="component" value="Chromosome"/>
</dbReference>
<accession>Q2IV16</accession>
<evidence type="ECO:0000313" key="6">
    <source>
        <dbReference type="Proteomes" id="UP000008809"/>
    </source>
</evidence>
<dbReference type="Pfam" id="PF00990">
    <property type="entry name" value="GGDEF"/>
    <property type="match status" value="1"/>
</dbReference>
<comment type="catalytic activity">
    <reaction evidence="2">
        <text>2 GTP = 3',3'-c-di-GMP + 2 diphosphate</text>
        <dbReference type="Rhea" id="RHEA:24898"/>
        <dbReference type="ChEBI" id="CHEBI:33019"/>
        <dbReference type="ChEBI" id="CHEBI:37565"/>
        <dbReference type="ChEBI" id="CHEBI:58805"/>
        <dbReference type="EC" id="2.7.7.65"/>
    </reaction>
</comment>
<keyword evidence="3" id="KW-0812">Transmembrane</keyword>
<evidence type="ECO:0000256" key="2">
    <source>
        <dbReference type="ARBA" id="ARBA00034247"/>
    </source>
</evidence>
<feature type="transmembrane region" description="Helical" evidence="3">
    <location>
        <begin position="47"/>
        <end position="68"/>
    </location>
</feature>
<dbReference type="KEGG" id="rpb:RPB_3248"/>
<feature type="transmembrane region" description="Helical" evidence="3">
    <location>
        <begin position="140"/>
        <end position="160"/>
    </location>
</feature>
<feature type="transmembrane region" description="Helical" evidence="3">
    <location>
        <begin position="172"/>
        <end position="198"/>
    </location>
</feature>
<organism evidence="5 6">
    <name type="scientific">Rhodopseudomonas palustris (strain HaA2)</name>
    <dbReference type="NCBI Taxonomy" id="316058"/>
    <lineage>
        <taxon>Bacteria</taxon>
        <taxon>Pseudomonadati</taxon>
        <taxon>Pseudomonadota</taxon>
        <taxon>Alphaproteobacteria</taxon>
        <taxon>Hyphomicrobiales</taxon>
        <taxon>Nitrobacteraceae</taxon>
        <taxon>Rhodopseudomonas</taxon>
    </lineage>
</organism>
<dbReference type="InterPro" id="IPR029787">
    <property type="entry name" value="Nucleotide_cyclase"/>
</dbReference>
<feature type="domain" description="GGDEF" evidence="4">
    <location>
        <begin position="275"/>
        <end position="411"/>
    </location>
</feature>
<keyword evidence="6" id="KW-1185">Reference proteome</keyword>
<dbReference type="SMART" id="SM00267">
    <property type="entry name" value="GGDEF"/>
    <property type="match status" value="1"/>
</dbReference>
<dbReference type="eggNOG" id="COG3706">
    <property type="taxonomic scope" value="Bacteria"/>
</dbReference>
<proteinExistence type="predicted"/>
<dbReference type="GO" id="GO:0052621">
    <property type="term" value="F:diguanylate cyclase activity"/>
    <property type="evidence" value="ECO:0007669"/>
    <property type="project" value="UniProtKB-EC"/>
</dbReference>
<dbReference type="GO" id="GO:1902201">
    <property type="term" value="P:negative regulation of bacterial-type flagellum-dependent cell motility"/>
    <property type="evidence" value="ECO:0007669"/>
    <property type="project" value="TreeGrafter"/>
</dbReference>
<reference evidence="5 6" key="1">
    <citation type="submission" date="2006-01" db="EMBL/GenBank/DDBJ databases">
        <title>Complete sequence of Rhodopseudomonas palustris HaA2.</title>
        <authorList>
            <consortium name="US DOE Joint Genome Institute"/>
            <person name="Copeland A."/>
            <person name="Lucas S."/>
            <person name="Lapidus A."/>
            <person name="Barry K."/>
            <person name="Detter J.C."/>
            <person name="Glavina T."/>
            <person name="Hammon N."/>
            <person name="Israni S."/>
            <person name="Pitluck S."/>
            <person name="Chain P."/>
            <person name="Malfatti S."/>
            <person name="Shin M."/>
            <person name="Vergez L."/>
            <person name="Schmutz J."/>
            <person name="Larimer F."/>
            <person name="Land M."/>
            <person name="Hauser L."/>
            <person name="Pelletier D.A."/>
            <person name="Kyrpides N."/>
            <person name="Anderson I."/>
            <person name="Oda Y."/>
            <person name="Harwood C.S."/>
            <person name="Richardson P."/>
        </authorList>
    </citation>
    <scope>NUCLEOTIDE SEQUENCE [LARGE SCALE GENOMIC DNA]</scope>
    <source>
        <strain evidence="5 6">HaA2</strain>
    </source>
</reference>
<dbReference type="CDD" id="cd01949">
    <property type="entry name" value="GGDEF"/>
    <property type="match status" value="1"/>
</dbReference>
<dbReference type="FunFam" id="3.30.70.270:FF:000001">
    <property type="entry name" value="Diguanylate cyclase domain protein"/>
    <property type="match status" value="1"/>
</dbReference>
<evidence type="ECO:0000313" key="5">
    <source>
        <dbReference type="EMBL" id="ABD07944.1"/>
    </source>
</evidence>
<keyword evidence="3" id="KW-1133">Transmembrane helix</keyword>
<dbReference type="GO" id="GO:0005886">
    <property type="term" value="C:plasma membrane"/>
    <property type="evidence" value="ECO:0007669"/>
    <property type="project" value="TreeGrafter"/>
</dbReference>
<dbReference type="EMBL" id="CP000250">
    <property type="protein sequence ID" value="ABD07944.1"/>
    <property type="molecule type" value="Genomic_DNA"/>
</dbReference>
<dbReference type="PANTHER" id="PTHR45138:SF9">
    <property type="entry name" value="DIGUANYLATE CYCLASE DGCM-RELATED"/>
    <property type="match status" value="1"/>
</dbReference>
<evidence type="ECO:0000256" key="3">
    <source>
        <dbReference type="SAM" id="Phobius"/>
    </source>
</evidence>
<dbReference type="HOGENOM" id="CLU_679471_0_0_5"/>
<dbReference type="AlphaFoldDB" id="Q2IV16"/>
<dbReference type="PANTHER" id="PTHR45138">
    <property type="entry name" value="REGULATORY COMPONENTS OF SENSORY TRANSDUCTION SYSTEM"/>
    <property type="match status" value="1"/>
</dbReference>
<dbReference type="OrthoDB" id="9759607at2"/>
<gene>
    <name evidence="5" type="ordered locus">RPB_3248</name>
</gene>
<dbReference type="Gene3D" id="3.30.70.270">
    <property type="match status" value="1"/>
</dbReference>
<evidence type="ECO:0000259" key="4">
    <source>
        <dbReference type="PROSITE" id="PS50887"/>
    </source>
</evidence>
<dbReference type="SUPFAM" id="SSF55073">
    <property type="entry name" value="Nucleotide cyclase"/>
    <property type="match status" value="1"/>
</dbReference>
<keyword evidence="3" id="KW-0472">Membrane</keyword>
<dbReference type="GO" id="GO:0043709">
    <property type="term" value="P:cell adhesion involved in single-species biofilm formation"/>
    <property type="evidence" value="ECO:0007669"/>
    <property type="project" value="TreeGrafter"/>
</dbReference>
<feature type="transmembrane region" description="Helical" evidence="3">
    <location>
        <begin position="113"/>
        <end position="134"/>
    </location>
</feature>
<dbReference type="InterPro" id="IPR050469">
    <property type="entry name" value="Diguanylate_Cyclase"/>
</dbReference>
<name>Q2IV16_RHOP2</name>
<dbReference type="STRING" id="316058.RPB_3248"/>
<dbReference type="InterPro" id="IPR000160">
    <property type="entry name" value="GGDEF_dom"/>
</dbReference>
<dbReference type="NCBIfam" id="TIGR00254">
    <property type="entry name" value="GGDEF"/>
    <property type="match status" value="1"/>
</dbReference>
<feature type="transmembrane region" description="Helical" evidence="3">
    <location>
        <begin position="74"/>
        <end position="93"/>
    </location>
</feature>
<protein>
    <recommendedName>
        <fullName evidence="1">diguanylate cyclase</fullName>
        <ecNumber evidence="1">2.7.7.65</ecNumber>
    </recommendedName>
</protein>